<dbReference type="RefSeq" id="WP_306824908.1">
    <property type="nucleotide sequence ID" value="NZ_JAUSQM010000001.1"/>
</dbReference>
<protein>
    <submittedName>
        <fullName evidence="1">Uncharacterized protein</fullName>
    </submittedName>
</protein>
<evidence type="ECO:0000313" key="2">
    <source>
        <dbReference type="Proteomes" id="UP001240447"/>
    </source>
</evidence>
<proteinExistence type="predicted"/>
<sequence>MAEGSQRDAIITDAWYPRPSDYWVPADEAEQPGAWPYRFGDLFNAPPVDEHGVPLTDKQGEPWHAVMVASPSCEMVSKARDNDSIEVVRVLRLDTQDPKAQAAIVAGWQEKGERVTVAFAHTVFLAPVPRHGTHAEPMFAHLKSTRRVPLASLREAGRVAALTHEARVCVIRRDLYYRYRWLVPMSDVAEAERVRISNDPFFTPPRPDWAPLDPDA</sequence>
<evidence type="ECO:0000313" key="1">
    <source>
        <dbReference type="EMBL" id="MDP9821352.1"/>
    </source>
</evidence>
<name>A0ABT9NLQ4_9ACTN</name>
<gene>
    <name evidence="1" type="ORF">J2S59_001161</name>
</gene>
<reference evidence="1 2" key="1">
    <citation type="submission" date="2023-07" db="EMBL/GenBank/DDBJ databases">
        <title>Sequencing the genomes of 1000 actinobacteria strains.</title>
        <authorList>
            <person name="Klenk H.-P."/>
        </authorList>
    </citation>
    <scope>NUCLEOTIDE SEQUENCE [LARGE SCALE GENOMIC DNA]</scope>
    <source>
        <strain evidence="1 2">GD13</strain>
    </source>
</reference>
<dbReference type="EMBL" id="JAUSQM010000001">
    <property type="protein sequence ID" value="MDP9821352.1"/>
    <property type="molecule type" value="Genomic_DNA"/>
</dbReference>
<comment type="caution">
    <text evidence="1">The sequence shown here is derived from an EMBL/GenBank/DDBJ whole genome shotgun (WGS) entry which is preliminary data.</text>
</comment>
<organism evidence="1 2">
    <name type="scientific">Nocardioides massiliensis</name>
    <dbReference type="NCBI Taxonomy" id="1325935"/>
    <lineage>
        <taxon>Bacteria</taxon>
        <taxon>Bacillati</taxon>
        <taxon>Actinomycetota</taxon>
        <taxon>Actinomycetes</taxon>
        <taxon>Propionibacteriales</taxon>
        <taxon>Nocardioidaceae</taxon>
        <taxon>Nocardioides</taxon>
    </lineage>
</organism>
<keyword evidence="2" id="KW-1185">Reference proteome</keyword>
<dbReference type="Proteomes" id="UP001240447">
    <property type="component" value="Unassembled WGS sequence"/>
</dbReference>
<accession>A0ABT9NLQ4</accession>